<evidence type="ECO:0000313" key="3">
    <source>
        <dbReference type="EMBL" id="MBV3383833.1"/>
    </source>
</evidence>
<evidence type="ECO:0000259" key="2">
    <source>
        <dbReference type="PROSITE" id="PS50994"/>
    </source>
</evidence>
<dbReference type="InterPro" id="IPR001584">
    <property type="entry name" value="Integrase_cat-core"/>
</dbReference>
<organism evidence="3 5">
    <name type="scientific">Catenibacterium mitsuokai</name>
    <dbReference type="NCBI Taxonomy" id="100886"/>
    <lineage>
        <taxon>Bacteria</taxon>
        <taxon>Bacillati</taxon>
        <taxon>Bacillota</taxon>
        <taxon>Erysipelotrichia</taxon>
        <taxon>Erysipelotrichales</taxon>
        <taxon>Coprobacillaceae</taxon>
        <taxon>Catenibacterium</taxon>
    </lineage>
</organism>
<feature type="non-terminal residue" evidence="3">
    <location>
        <position position="1"/>
    </location>
</feature>
<accession>A0AAW4N3Q4</accession>
<dbReference type="InterPro" id="IPR047797">
    <property type="entry name" value="ISNCY_transpos"/>
</dbReference>
<dbReference type="EMBL" id="JAHOEF010000177">
    <property type="protein sequence ID" value="MBV3383833.1"/>
    <property type="molecule type" value="Genomic_DNA"/>
</dbReference>
<keyword evidence="6" id="KW-1185">Reference proteome</keyword>
<protein>
    <submittedName>
        <fullName evidence="3">ISNCY family transposase</fullName>
    </submittedName>
</protein>
<sequence>ESDFGIKISDTTLNNWMRAEDVLSPKARRKTKKALKKKLKERLKDTASEKARNEIKESISILDEQDAHPRRPRSKYAGEMIQMDASSFHWIEGEVWHLHVAIDDADGKVVGAYFDRQETLKGYYEVLYQILINHGIPAMFYTDRRTVFEYKRKDKPSDAEDTFTQFSYACHNLGIEIKTTSVPQAKGRVERLNQTLQSRLPVELRHAHITNIEEANVFLNSYIKKYNNQFALRLNSTKSVYEKQPSMEKINRTLAVLSTRTIDSGHCIRFKDKFYFPVTENGDRRYFSGKTKCMVIETFDGQLLANVDDKLYLMEEVAEHELVSKEFDAPEEAPKKEKKKVYSSNESSMEKSQLCELCCKTKAPLWC</sequence>
<dbReference type="AlphaFoldDB" id="A0AAW4N3Q4"/>
<dbReference type="GO" id="GO:0015074">
    <property type="term" value="P:DNA integration"/>
    <property type="evidence" value="ECO:0007669"/>
    <property type="project" value="InterPro"/>
</dbReference>
<dbReference type="EMBL" id="JAHOEL010000180">
    <property type="protein sequence ID" value="MBV3393872.1"/>
    <property type="molecule type" value="Genomic_DNA"/>
</dbReference>
<evidence type="ECO:0000313" key="5">
    <source>
        <dbReference type="Proteomes" id="UP001196408"/>
    </source>
</evidence>
<dbReference type="PROSITE" id="PS50994">
    <property type="entry name" value="INTEGRASE"/>
    <property type="match status" value="1"/>
</dbReference>
<evidence type="ECO:0000313" key="4">
    <source>
        <dbReference type="EMBL" id="MBV3393872.1"/>
    </source>
</evidence>
<comment type="caution">
    <text evidence="3">The sequence shown here is derived from an EMBL/GenBank/DDBJ whole genome shotgun (WGS) entry which is preliminary data.</text>
</comment>
<dbReference type="PANTHER" id="PTHR35004:SF7">
    <property type="entry name" value="INTEGRASE PROTEIN"/>
    <property type="match status" value="1"/>
</dbReference>
<evidence type="ECO:0000256" key="1">
    <source>
        <dbReference type="SAM" id="MobiDB-lite"/>
    </source>
</evidence>
<dbReference type="NCBIfam" id="NF033594">
    <property type="entry name" value="transpos_ISNCY_2"/>
    <property type="match status" value="1"/>
</dbReference>
<reference evidence="3 6" key="1">
    <citation type="submission" date="2021-06" db="EMBL/GenBank/DDBJ databases">
        <title>Collection of gut derived symbiotic bacterial strains cultured from healthy donors.</title>
        <authorList>
            <person name="Lin H."/>
            <person name="Littmann E."/>
            <person name="Pamer E.G."/>
        </authorList>
    </citation>
    <scope>NUCLEOTIDE SEQUENCE</scope>
    <source>
        <strain evidence="4 6">MSK.21.70</strain>
        <strain evidence="3">MSK.21.82</strain>
    </source>
</reference>
<proteinExistence type="predicted"/>
<dbReference type="Proteomes" id="UP001196408">
    <property type="component" value="Unassembled WGS sequence"/>
</dbReference>
<evidence type="ECO:0000313" key="6">
    <source>
        <dbReference type="Proteomes" id="UP001197492"/>
    </source>
</evidence>
<dbReference type="RefSeq" id="WP_217748468.1">
    <property type="nucleotide sequence ID" value="NZ_JAHOEB010000178.1"/>
</dbReference>
<dbReference type="PANTHER" id="PTHR35004">
    <property type="entry name" value="TRANSPOSASE RV3428C-RELATED"/>
    <property type="match status" value="1"/>
</dbReference>
<dbReference type="Proteomes" id="UP001197492">
    <property type="component" value="Unassembled WGS sequence"/>
</dbReference>
<feature type="domain" description="Integrase catalytic" evidence="2">
    <location>
        <begin position="68"/>
        <end position="253"/>
    </location>
</feature>
<feature type="compositionally biased region" description="Basic residues" evidence="1">
    <location>
        <begin position="26"/>
        <end position="41"/>
    </location>
</feature>
<feature type="compositionally biased region" description="Basic and acidic residues" evidence="1">
    <location>
        <begin position="42"/>
        <end position="51"/>
    </location>
</feature>
<gene>
    <name evidence="3" type="ORF">KSV97_11600</name>
    <name evidence="4" type="ORF">KSW06_11640</name>
</gene>
<feature type="region of interest" description="Disordered" evidence="1">
    <location>
        <begin position="24"/>
        <end position="51"/>
    </location>
</feature>
<name>A0AAW4N3Q4_9FIRM</name>